<accession>A0A0C9X203</accession>
<reference evidence="2 3" key="1">
    <citation type="submission" date="2014-04" db="EMBL/GenBank/DDBJ databases">
        <authorList>
            <consortium name="DOE Joint Genome Institute"/>
            <person name="Kuo A."/>
            <person name="Kohler A."/>
            <person name="Nagy L.G."/>
            <person name="Floudas D."/>
            <person name="Copeland A."/>
            <person name="Barry K.W."/>
            <person name="Cichocki N."/>
            <person name="Veneault-Fourrey C."/>
            <person name="LaButti K."/>
            <person name="Lindquist E.A."/>
            <person name="Lipzen A."/>
            <person name="Lundell T."/>
            <person name="Morin E."/>
            <person name="Murat C."/>
            <person name="Sun H."/>
            <person name="Tunlid A."/>
            <person name="Henrissat B."/>
            <person name="Grigoriev I.V."/>
            <person name="Hibbett D.S."/>
            <person name="Martin F."/>
            <person name="Nordberg H.P."/>
            <person name="Cantor M.N."/>
            <person name="Hua S.X."/>
        </authorList>
    </citation>
    <scope>NUCLEOTIDE SEQUENCE [LARGE SCALE GENOMIC DNA]</scope>
    <source>
        <strain evidence="2 3">LaAM-08-1</strain>
    </source>
</reference>
<protein>
    <submittedName>
        <fullName evidence="2">Uncharacterized protein</fullName>
    </submittedName>
</protein>
<sequence length="74" mass="8213">MPTTRSNIPTTRNSHARLSLPVSNTPRKRATAAWWHVAVSDVATKRTTWHEGRMTPMDDGGEGLHTQCTPTTDD</sequence>
<dbReference type="EMBL" id="KN838981">
    <property type="protein sequence ID" value="KIJ91666.1"/>
    <property type="molecule type" value="Genomic_DNA"/>
</dbReference>
<name>A0A0C9X203_9AGAR</name>
<feature type="region of interest" description="Disordered" evidence="1">
    <location>
        <begin position="48"/>
        <end position="74"/>
    </location>
</feature>
<organism evidence="2 3">
    <name type="scientific">Laccaria amethystina LaAM-08-1</name>
    <dbReference type="NCBI Taxonomy" id="1095629"/>
    <lineage>
        <taxon>Eukaryota</taxon>
        <taxon>Fungi</taxon>
        <taxon>Dikarya</taxon>
        <taxon>Basidiomycota</taxon>
        <taxon>Agaricomycotina</taxon>
        <taxon>Agaricomycetes</taxon>
        <taxon>Agaricomycetidae</taxon>
        <taxon>Agaricales</taxon>
        <taxon>Agaricineae</taxon>
        <taxon>Hydnangiaceae</taxon>
        <taxon>Laccaria</taxon>
    </lineage>
</organism>
<dbReference type="HOGENOM" id="CLU_2886138_0_0_1"/>
<evidence type="ECO:0000313" key="2">
    <source>
        <dbReference type="EMBL" id="KIJ91666.1"/>
    </source>
</evidence>
<dbReference type="AlphaFoldDB" id="A0A0C9X203"/>
<proteinExistence type="predicted"/>
<evidence type="ECO:0000256" key="1">
    <source>
        <dbReference type="SAM" id="MobiDB-lite"/>
    </source>
</evidence>
<keyword evidence="3" id="KW-1185">Reference proteome</keyword>
<evidence type="ECO:0000313" key="3">
    <source>
        <dbReference type="Proteomes" id="UP000054477"/>
    </source>
</evidence>
<dbReference type="Proteomes" id="UP000054477">
    <property type="component" value="Unassembled WGS sequence"/>
</dbReference>
<reference evidence="3" key="2">
    <citation type="submission" date="2015-01" db="EMBL/GenBank/DDBJ databases">
        <title>Evolutionary Origins and Diversification of the Mycorrhizal Mutualists.</title>
        <authorList>
            <consortium name="DOE Joint Genome Institute"/>
            <consortium name="Mycorrhizal Genomics Consortium"/>
            <person name="Kohler A."/>
            <person name="Kuo A."/>
            <person name="Nagy L.G."/>
            <person name="Floudas D."/>
            <person name="Copeland A."/>
            <person name="Barry K.W."/>
            <person name="Cichocki N."/>
            <person name="Veneault-Fourrey C."/>
            <person name="LaButti K."/>
            <person name="Lindquist E.A."/>
            <person name="Lipzen A."/>
            <person name="Lundell T."/>
            <person name="Morin E."/>
            <person name="Murat C."/>
            <person name="Riley R."/>
            <person name="Ohm R."/>
            <person name="Sun H."/>
            <person name="Tunlid A."/>
            <person name="Henrissat B."/>
            <person name="Grigoriev I.V."/>
            <person name="Hibbett D.S."/>
            <person name="Martin F."/>
        </authorList>
    </citation>
    <scope>NUCLEOTIDE SEQUENCE [LARGE SCALE GENOMIC DNA]</scope>
    <source>
        <strain evidence="3">LaAM-08-1</strain>
    </source>
</reference>
<gene>
    <name evidence="2" type="ORF">K443DRAFT_14208</name>
</gene>